<dbReference type="SMART" id="SM01234">
    <property type="entry name" value="Haemolytic"/>
    <property type="match status" value="1"/>
</dbReference>
<dbReference type="HAMAP" id="MF_00386">
    <property type="entry name" value="UPF0161_YidD"/>
    <property type="match status" value="1"/>
</dbReference>
<comment type="function">
    <text evidence="1">Could be involved in insertion of integral membrane proteins into the membrane.</text>
</comment>
<comment type="subcellular location">
    <subcellularLocation>
        <location evidence="1">Cell membrane</location>
        <topology evidence="1">Peripheral membrane protein</topology>
        <orientation evidence="1">Cytoplasmic side</orientation>
    </subcellularLocation>
</comment>
<feature type="region of interest" description="Disordered" evidence="2">
    <location>
        <begin position="1"/>
        <end position="38"/>
    </location>
</feature>
<proteinExistence type="inferred from homology"/>
<dbReference type="PANTHER" id="PTHR33383">
    <property type="entry name" value="MEMBRANE PROTEIN INSERTION EFFICIENCY FACTOR-RELATED"/>
    <property type="match status" value="1"/>
</dbReference>
<organism evidence="3 4">
    <name type="scientific">Gordonia amicalis</name>
    <dbReference type="NCBI Taxonomy" id="89053"/>
    <lineage>
        <taxon>Bacteria</taxon>
        <taxon>Bacillati</taxon>
        <taxon>Actinomycetota</taxon>
        <taxon>Actinomycetes</taxon>
        <taxon>Mycobacteriales</taxon>
        <taxon>Gordoniaceae</taxon>
        <taxon>Gordonia</taxon>
    </lineage>
</organism>
<dbReference type="Proteomes" id="UP001185922">
    <property type="component" value="Unassembled WGS sequence"/>
</dbReference>
<keyword evidence="1" id="KW-1003">Cell membrane</keyword>
<dbReference type="NCBIfam" id="TIGR00278">
    <property type="entry name" value="membrane protein insertion efficiency factor YidD"/>
    <property type="match status" value="1"/>
</dbReference>
<evidence type="ECO:0000313" key="3">
    <source>
        <dbReference type="EMBL" id="MDV6314022.1"/>
    </source>
</evidence>
<feature type="compositionally biased region" description="Polar residues" evidence="2">
    <location>
        <begin position="144"/>
        <end position="161"/>
    </location>
</feature>
<protein>
    <recommendedName>
        <fullName evidence="1">Putative membrane protein insertion efficiency factor</fullName>
    </recommendedName>
</protein>
<reference evidence="3" key="1">
    <citation type="submission" date="2023-10" db="EMBL/GenBank/DDBJ databases">
        <title>Development of a sustainable strategy for remediation of hydrocarbon-contaminated territories based on the waste exchange concept.</title>
        <authorList>
            <person name="Krivoruchko A."/>
        </authorList>
    </citation>
    <scope>NUCLEOTIDE SEQUENCE</scope>
    <source>
        <strain evidence="3">IEGM 1279</strain>
    </source>
</reference>
<gene>
    <name evidence="3" type="primary">yidD</name>
    <name evidence="3" type="ORF">R3Q15_19390</name>
</gene>
<keyword evidence="1" id="KW-0472">Membrane</keyword>
<evidence type="ECO:0000256" key="1">
    <source>
        <dbReference type="HAMAP-Rule" id="MF_00386"/>
    </source>
</evidence>
<dbReference type="AlphaFoldDB" id="A0AAE4R923"/>
<dbReference type="Pfam" id="PF01809">
    <property type="entry name" value="YidD"/>
    <property type="match status" value="1"/>
</dbReference>
<name>A0AAE4R923_9ACTN</name>
<sequence>MSDAELDDRGLVPSPTRDHSPTPSSSTPITRTDSPAPADDQLTVLARMRRGAHLLPRRTVIFLIELYRTWVSPLRLPTCRFEPTCSGYAVEALERHGFLYGSALATIRLLKCGPWHRPGYDPVPDKGPRELWSDLCGRVRELSGGQQSAHSGRSRTHQPPSRRNDST</sequence>
<evidence type="ECO:0000256" key="2">
    <source>
        <dbReference type="SAM" id="MobiDB-lite"/>
    </source>
</evidence>
<dbReference type="InterPro" id="IPR002696">
    <property type="entry name" value="Membr_insert_effic_factor_YidD"/>
</dbReference>
<comment type="caution">
    <text evidence="3">The sequence shown here is derived from an EMBL/GenBank/DDBJ whole genome shotgun (WGS) entry which is preliminary data.</text>
</comment>
<feature type="region of interest" description="Disordered" evidence="2">
    <location>
        <begin position="142"/>
        <end position="167"/>
    </location>
</feature>
<evidence type="ECO:0000313" key="4">
    <source>
        <dbReference type="Proteomes" id="UP001185922"/>
    </source>
</evidence>
<dbReference type="GeneID" id="77170665"/>
<dbReference type="PANTHER" id="PTHR33383:SF1">
    <property type="entry name" value="MEMBRANE PROTEIN INSERTION EFFICIENCY FACTOR-RELATED"/>
    <property type="match status" value="1"/>
</dbReference>
<dbReference type="EMBL" id="JAWLKH010000025">
    <property type="protein sequence ID" value="MDV6314022.1"/>
    <property type="molecule type" value="Genomic_DNA"/>
</dbReference>
<feature type="compositionally biased region" description="Low complexity" evidence="2">
    <location>
        <begin position="21"/>
        <end position="35"/>
    </location>
</feature>
<accession>A0AAE4R923</accession>
<dbReference type="GO" id="GO:0005886">
    <property type="term" value="C:plasma membrane"/>
    <property type="evidence" value="ECO:0007669"/>
    <property type="project" value="UniProtKB-SubCell"/>
</dbReference>
<comment type="similarity">
    <text evidence="1">Belongs to the UPF0161 family.</text>
</comment>
<dbReference type="RefSeq" id="WP_152528503.1">
    <property type="nucleotide sequence ID" value="NZ_CP091855.1"/>
</dbReference>